<dbReference type="CDD" id="cd18793">
    <property type="entry name" value="SF2_C_SNF"/>
    <property type="match status" value="1"/>
</dbReference>
<keyword evidence="1" id="KW-0547">Nucleotide-binding</keyword>
<dbReference type="InterPro" id="IPR027417">
    <property type="entry name" value="P-loop_NTPase"/>
</dbReference>
<dbReference type="InterPro" id="IPR000330">
    <property type="entry name" value="SNF2_N"/>
</dbReference>
<comment type="caution">
    <text evidence="7">The sequence shown here is derived from an EMBL/GenBank/DDBJ whole genome shotgun (WGS) entry which is preliminary data.</text>
</comment>
<evidence type="ECO:0000313" key="8">
    <source>
        <dbReference type="Proteomes" id="UP000243015"/>
    </source>
</evidence>
<evidence type="ECO:0000259" key="6">
    <source>
        <dbReference type="PROSITE" id="PS51194"/>
    </source>
</evidence>
<evidence type="ECO:0000256" key="3">
    <source>
        <dbReference type="ARBA" id="ARBA00022806"/>
    </source>
</evidence>
<dbReference type="Gene3D" id="3.40.50.10810">
    <property type="entry name" value="Tandem AAA-ATPase domain"/>
    <property type="match status" value="1"/>
</dbReference>
<dbReference type="Proteomes" id="UP000243015">
    <property type="component" value="Unassembled WGS sequence"/>
</dbReference>
<dbReference type="GO" id="GO:0005524">
    <property type="term" value="F:ATP binding"/>
    <property type="evidence" value="ECO:0007669"/>
    <property type="project" value="UniProtKB-KW"/>
</dbReference>
<feature type="region of interest" description="Disordered" evidence="5">
    <location>
        <begin position="917"/>
        <end position="965"/>
    </location>
</feature>
<dbReference type="InterPro" id="IPR050628">
    <property type="entry name" value="SNF2_RAD54_helicase_TF"/>
</dbReference>
<accession>A0A178EXV2</accession>
<feature type="compositionally biased region" description="Basic residues" evidence="5">
    <location>
        <begin position="247"/>
        <end position="263"/>
    </location>
</feature>
<dbReference type="EMBL" id="LHPM01000015">
    <property type="protein sequence ID" value="OAL64626.1"/>
    <property type="molecule type" value="Genomic_DNA"/>
</dbReference>
<dbReference type="SUPFAM" id="SSF52540">
    <property type="entry name" value="P-loop containing nucleoside triphosphate hydrolases"/>
    <property type="match status" value="2"/>
</dbReference>
<keyword evidence="3 7" id="KW-0347">Helicase</keyword>
<protein>
    <submittedName>
        <fullName evidence="7">SNF2 family helicase</fullName>
    </submittedName>
</protein>
<feature type="region of interest" description="Disordered" evidence="5">
    <location>
        <begin position="236"/>
        <end position="286"/>
    </location>
</feature>
<dbReference type="GO" id="GO:0008094">
    <property type="term" value="F:ATP-dependent activity, acting on DNA"/>
    <property type="evidence" value="ECO:0007669"/>
    <property type="project" value="TreeGrafter"/>
</dbReference>
<dbReference type="CDD" id="cd16449">
    <property type="entry name" value="RING-HC"/>
    <property type="match status" value="1"/>
</dbReference>
<evidence type="ECO:0000313" key="7">
    <source>
        <dbReference type="EMBL" id="OAL64626.1"/>
    </source>
</evidence>
<feature type="compositionally biased region" description="Acidic residues" evidence="5">
    <location>
        <begin position="928"/>
        <end position="939"/>
    </location>
</feature>
<dbReference type="InterPro" id="IPR049730">
    <property type="entry name" value="SNF2/RAD54-like_C"/>
</dbReference>
<dbReference type="Gene3D" id="3.40.50.300">
    <property type="entry name" value="P-loop containing nucleotide triphosphate hydrolases"/>
    <property type="match status" value="1"/>
</dbReference>
<evidence type="ECO:0000256" key="4">
    <source>
        <dbReference type="ARBA" id="ARBA00022840"/>
    </source>
</evidence>
<reference evidence="7 8" key="1">
    <citation type="submission" date="2016-05" db="EMBL/GenBank/DDBJ databases">
        <title>Genome sequencing of Trichophyton rubrum CMCC(F)T1i isolated from hair.</title>
        <authorList>
            <person name="Zhan P."/>
            <person name="Tao Y."/>
            <person name="Liu W."/>
        </authorList>
    </citation>
    <scope>NUCLEOTIDE SEQUENCE [LARGE SCALE GENOMIC DNA]</scope>
    <source>
        <strain evidence="8">CMCC(F)T1i</strain>
    </source>
</reference>
<sequence>MDMNAPENNVYNEDIVFNKDFELLTPLFQSDASFAAGGNQVMGDISPVSKPTDVTDSVASSLTRASDNYVAKYSNLENGGKGEDPKNCSGDMPPSQFSDMMWVELEKELDSSELDEHSEKTKFEEAKAAFEAEMNPSLEAQIRFEKAKEKECLRLSRVQLREALIQQERNIQHGCINGNETEDVRISMAQGGENQKPGKENDFDLFYPENNAAPAEELHRCTSPSNEESIPVFVWERTQTSKESTKPKNRSRQNRVSKKRNNTPRRNSNKSIKFKKNSTNRGPTSLNFDSLFTSNIIENAKRNTKKMAIPESTSRNKKKAMREIMASIPTDDDIDMRSMSQHKKAIMNSVMKFTKRPRVDNKGGWKHINMTTSLFHYQLLGVGFMRDRENSSAAPKGGFLCDEMGFGKTIQAIGVLGYIFVYHGAQKLDLKLAIESGGTQGMGVIDVTEFYSYFNFLKVPALENYYVFLDKIVKHDPDHHRLLNCLRAYMLRRTHAETLFGRPILKLPDIDENTIVVQFSIVEKALYQKMIGSFLDEHLNTMRTIDGIDNYLTLLLYLRMFTSHLLLPQDVIKQILTPRFMQEIEPEIKQSSNIKEIEMFNSLQVSWFENPPKPLGRLGKEASDAGISKLFESVMDGSKGAAKIMDCIECNQRQESAFVLSCMHLCCFKCIPKLPQVGDKQITCRCGLTVTYELYLDLQKSCRSKAIRRARGSKSRCIDEFEQDKGTPTISETVLSAKLRAVKVFISKWLKESPDIKITIFTQFLGMISAISSLCGKLHHRTRHANIKRFREENVSILISSLKAGGVGLDLTMASKCILVDLWWNEAIEQQAFCRLFRIGQKNDVEIVRICVENTVDDRLQLIQSRKSEHIKKAMGSTVLAQRDTLADVLTLFGVEEDDTADGGYRFLTEEEAAAQLKAKDKSSDNSADAEVEAEAEADAEVRPEPEPELEPEPEAKVEVEAGAS</sequence>
<dbReference type="VEuPathDB" id="FungiDB:TERG_12226"/>
<evidence type="ECO:0000256" key="5">
    <source>
        <dbReference type="SAM" id="MobiDB-lite"/>
    </source>
</evidence>
<evidence type="ECO:0000256" key="2">
    <source>
        <dbReference type="ARBA" id="ARBA00022801"/>
    </source>
</evidence>
<keyword evidence="4" id="KW-0067">ATP-binding</keyword>
<dbReference type="Pfam" id="PF00271">
    <property type="entry name" value="Helicase_C"/>
    <property type="match status" value="1"/>
</dbReference>
<name>A0A178EXV2_TRIRU</name>
<dbReference type="InterPro" id="IPR001650">
    <property type="entry name" value="Helicase_C-like"/>
</dbReference>
<dbReference type="AlphaFoldDB" id="A0A178EXV2"/>
<dbReference type="SMART" id="SM00490">
    <property type="entry name" value="HELICc"/>
    <property type="match status" value="1"/>
</dbReference>
<dbReference type="VEuPathDB" id="FungiDB:TERG_05011"/>
<dbReference type="PROSITE" id="PS51194">
    <property type="entry name" value="HELICASE_CTER"/>
    <property type="match status" value="1"/>
</dbReference>
<evidence type="ECO:0000256" key="1">
    <source>
        <dbReference type="ARBA" id="ARBA00022741"/>
    </source>
</evidence>
<feature type="domain" description="Helicase C-terminal" evidence="6">
    <location>
        <begin position="713"/>
        <end position="886"/>
    </location>
</feature>
<proteinExistence type="predicted"/>
<dbReference type="GO" id="GO:0016787">
    <property type="term" value="F:hydrolase activity"/>
    <property type="evidence" value="ECO:0007669"/>
    <property type="project" value="UniProtKB-KW"/>
</dbReference>
<feature type="compositionally biased region" description="Basic and acidic residues" evidence="5">
    <location>
        <begin position="954"/>
        <end position="965"/>
    </location>
</feature>
<gene>
    <name evidence="7" type="ORF">A7C99_4060</name>
</gene>
<dbReference type="PANTHER" id="PTHR45626">
    <property type="entry name" value="TRANSCRIPTION TERMINATION FACTOR 2-RELATED"/>
    <property type="match status" value="1"/>
</dbReference>
<dbReference type="PANTHER" id="PTHR45626:SF17">
    <property type="entry name" value="HELICASE-LIKE TRANSCRIPTION FACTOR"/>
    <property type="match status" value="1"/>
</dbReference>
<dbReference type="Pfam" id="PF00176">
    <property type="entry name" value="SNF2-rel_dom"/>
    <property type="match status" value="2"/>
</dbReference>
<dbReference type="InterPro" id="IPR038718">
    <property type="entry name" value="SNF2-like_sf"/>
</dbReference>
<keyword evidence="2" id="KW-0378">Hydrolase</keyword>
<dbReference type="GO" id="GO:0006281">
    <property type="term" value="P:DNA repair"/>
    <property type="evidence" value="ECO:0007669"/>
    <property type="project" value="TreeGrafter"/>
</dbReference>
<dbReference type="VEuPathDB" id="FungiDB:TERG_03016"/>
<dbReference type="GO" id="GO:0004386">
    <property type="term" value="F:helicase activity"/>
    <property type="evidence" value="ECO:0007669"/>
    <property type="project" value="UniProtKB-KW"/>
</dbReference>
<organism evidence="7 8">
    <name type="scientific">Trichophyton rubrum</name>
    <name type="common">Athlete's foot fungus</name>
    <name type="synonym">Epidermophyton rubrum</name>
    <dbReference type="NCBI Taxonomy" id="5551"/>
    <lineage>
        <taxon>Eukaryota</taxon>
        <taxon>Fungi</taxon>
        <taxon>Dikarya</taxon>
        <taxon>Ascomycota</taxon>
        <taxon>Pezizomycotina</taxon>
        <taxon>Eurotiomycetes</taxon>
        <taxon>Eurotiomycetidae</taxon>
        <taxon>Onygenales</taxon>
        <taxon>Arthrodermataceae</taxon>
        <taxon>Trichophyton</taxon>
    </lineage>
</organism>
<dbReference type="GO" id="GO:0005634">
    <property type="term" value="C:nucleus"/>
    <property type="evidence" value="ECO:0007669"/>
    <property type="project" value="TreeGrafter"/>
</dbReference>